<dbReference type="GO" id="GO:0003700">
    <property type="term" value="F:DNA-binding transcription factor activity"/>
    <property type="evidence" value="ECO:0007669"/>
    <property type="project" value="TreeGrafter"/>
</dbReference>
<dbReference type="OrthoDB" id="39175at2759"/>
<comment type="subcellular location">
    <subcellularLocation>
        <location evidence="1">Nucleus</location>
    </subcellularLocation>
</comment>
<dbReference type="VEuPathDB" id="FungiDB:M747DRAFT_280759"/>
<dbReference type="GO" id="GO:0045944">
    <property type="term" value="P:positive regulation of transcription by RNA polymerase II"/>
    <property type="evidence" value="ECO:0007669"/>
    <property type="project" value="TreeGrafter"/>
</dbReference>
<reference evidence="6" key="1">
    <citation type="journal article" date="2016" name="Genome Announc.">
        <title>Draft genome sequence of Aspergillus niger strain An76.</title>
        <authorList>
            <person name="Gong W."/>
            <person name="Cheng Z."/>
            <person name="Zhang H."/>
            <person name="Liu L."/>
            <person name="Gao P."/>
            <person name="Wang L."/>
        </authorList>
    </citation>
    <scope>NUCLEOTIDE SEQUENCE [LARGE SCALE GENOMIC DNA]</scope>
    <source>
        <strain evidence="6">An76</strain>
    </source>
</reference>
<dbReference type="VEuPathDB" id="FungiDB:ATCC64974_72190"/>
<accession>A0A100IK39</accession>
<keyword evidence="2" id="KW-0539">Nucleus</keyword>
<dbReference type="EMBL" id="BCMY01000008">
    <property type="protein sequence ID" value="GAQ42679.1"/>
    <property type="molecule type" value="Genomic_DNA"/>
</dbReference>
<dbReference type="InterPro" id="IPR035348">
    <property type="entry name" value="MoaF_C"/>
</dbReference>
<dbReference type="VEuPathDB" id="FungiDB:An02g08350"/>
<evidence type="ECO:0000259" key="4">
    <source>
        <dbReference type="Pfam" id="PF17409"/>
    </source>
</evidence>
<comment type="caution">
    <text evidence="5">The sequence shown here is derived from an EMBL/GenBank/DDBJ whole genome shotgun (WGS) entry which is preliminary data.</text>
</comment>
<dbReference type="GO" id="GO:0000976">
    <property type="term" value="F:transcription cis-regulatory region binding"/>
    <property type="evidence" value="ECO:0007669"/>
    <property type="project" value="TreeGrafter"/>
</dbReference>
<protein>
    <submittedName>
        <fullName evidence="5">Uncharacterized protein</fullName>
    </submittedName>
</protein>
<dbReference type="PANTHER" id="PTHR37534">
    <property type="entry name" value="TRANSCRIPTIONAL ACTIVATOR PROTEIN UGA3"/>
    <property type="match status" value="1"/>
</dbReference>
<organism evidence="5 6">
    <name type="scientific">Aspergillus niger</name>
    <dbReference type="NCBI Taxonomy" id="5061"/>
    <lineage>
        <taxon>Eukaryota</taxon>
        <taxon>Fungi</taxon>
        <taxon>Dikarya</taxon>
        <taxon>Ascomycota</taxon>
        <taxon>Pezizomycotina</taxon>
        <taxon>Eurotiomycetes</taxon>
        <taxon>Eurotiomycetidae</taxon>
        <taxon>Eurotiales</taxon>
        <taxon>Aspergillaceae</taxon>
        <taxon>Aspergillus</taxon>
        <taxon>Aspergillus subgen. Circumdati</taxon>
    </lineage>
</organism>
<dbReference type="InterPro" id="IPR012674">
    <property type="entry name" value="Calycin"/>
</dbReference>
<dbReference type="AlphaFoldDB" id="A0A100IK39"/>
<gene>
    <name evidence="5" type="ORF">ABL_05340</name>
</gene>
<evidence type="ECO:0000313" key="6">
    <source>
        <dbReference type="Proteomes" id="UP000068243"/>
    </source>
</evidence>
<dbReference type="InterPro" id="IPR024724">
    <property type="entry name" value="MoaF_N"/>
</dbReference>
<evidence type="ECO:0000256" key="2">
    <source>
        <dbReference type="ARBA" id="ARBA00023242"/>
    </source>
</evidence>
<dbReference type="InterPro" id="IPR021858">
    <property type="entry name" value="Fun_TF"/>
</dbReference>
<name>A0A100IK39_ASPNG</name>
<dbReference type="Proteomes" id="UP000068243">
    <property type="component" value="Unassembled WGS sequence"/>
</dbReference>
<proteinExistence type="predicted"/>
<dbReference type="GO" id="GO:0005634">
    <property type="term" value="C:nucleus"/>
    <property type="evidence" value="ECO:0007669"/>
    <property type="project" value="UniProtKB-SubCell"/>
</dbReference>
<dbReference type="Pfam" id="PF10703">
    <property type="entry name" value="MoaF"/>
    <property type="match status" value="1"/>
</dbReference>
<dbReference type="Pfam" id="PF17409">
    <property type="entry name" value="MoaF_C"/>
    <property type="match status" value="1"/>
</dbReference>
<dbReference type="Pfam" id="PF11951">
    <property type="entry name" value="Fungal_trans_2"/>
    <property type="match status" value="1"/>
</dbReference>
<evidence type="ECO:0000259" key="3">
    <source>
        <dbReference type="Pfam" id="PF10703"/>
    </source>
</evidence>
<feature type="domain" description="MoaF C-terminal" evidence="4">
    <location>
        <begin position="148"/>
        <end position="252"/>
    </location>
</feature>
<dbReference type="Gene3D" id="2.40.128.20">
    <property type="match status" value="1"/>
</dbReference>
<dbReference type="PANTHER" id="PTHR37534:SF44">
    <property type="entry name" value="ZN(II)2CYS6 TRANSCRIPTION FACTOR (EUROFUNG)"/>
    <property type="match status" value="1"/>
</dbReference>
<evidence type="ECO:0000256" key="1">
    <source>
        <dbReference type="ARBA" id="ARBA00004123"/>
    </source>
</evidence>
<evidence type="ECO:0000313" key="5">
    <source>
        <dbReference type="EMBL" id="GAQ42679.1"/>
    </source>
</evidence>
<sequence length="784" mass="87714">MASANETPGYVPVSEWPNLDALAVGFNEHLMAESRKLTGKSLTLFLNDANLTRIAHRFIDADTLEWEVQSDKQTGTAKYKAFEVRPDTFFVDFYKSDYQEQVSLVMNLRTGQAIVGLSGFHIKDEQKRTWTRFSNASIDGRNDVVPFAPTTDLIGKHILYRYTPRDAYEHIYLNQGTLTWHCLSGTEKGLADTEPCRVLKLDEKLYLLFWSEKIMPVESIVVVDLQQMRSTGRFFCWDPKPARLVQMLFGSDDSTWFVEGALQLRAAIAPSHTASVKTADAPLESTDTATSTADCWNTTHAWDTLCSSSAELYHEDHLYQNQLPYSCPEPVTDKLLRYYFSQVCGILSAFDSSQNPLRSLLKELIPSCPALLHSVLSMSSAHLYRREKDRMRYSLEHRTQAISQLASNITNVTSAEGSAPANLDTTALLLSSILLGMTSTWHDVSLLDLVHLKGARTLFQKWMFSAHRQSVGPSPYDPNSSFLVGVMAYWEALASFHVDQNLEAVDYIWDMCNRGTNSEACCPNPLTGVSTSLFISMAQVGTLSRQLRLVDRLCSLAGPDKYKGEMYLSLLDKAKEVEKFVRDYAVLAADEISATGDDLTPSSHLHTMGLVYQLSILLELYRLFPELLRSSDDQINYSPSPSETKHFLDTLATNILTLLVSIPPSSRTKAIQVLPLIIAGSALQGQTQPSSSTSLLPSCIRDPIQGIMSLSSNSIITNYWRRVVMDKITSLRDYVGLDSVDYARRIVEGVWMRADSISLRSAGACSMVSWLDVMREDKLQTLFG</sequence>
<dbReference type="VEuPathDB" id="FungiDB:ASPNIDRAFT2_1158341"/>
<feature type="domain" description="Molybdenum cofactor biosynthesis protein F N-terminal" evidence="3">
    <location>
        <begin position="14"/>
        <end position="121"/>
    </location>
</feature>